<comment type="caution">
    <text evidence="1">The sequence shown here is derived from an EMBL/GenBank/DDBJ whole genome shotgun (WGS) entry which is preliminary data.</text>
</comment>
<sequence length="118" mass="13755">MVTVDDVRQFARTLPRTTEHLIRDRTKFRVGKIVYVAFSRDETLMGFGFPKEERAALVAAEPDKFLMPRDSDLRFNWVVVRLAAIDAAEMRELVLEAWRMCVPKKVRLEHQQRAVTPP</sequence>
<dbReference type="RefSeq" id="WP_132639993.1">
    <property type="nucleotide sequence ID" value="NZ_SMLD01000203.1"/>
</dbReference>
<evidence type="ECO:0000313" key="1">
    <source>
        <dbReference type="EMBL" id="TDE28947.1"/>
    </source>
</evidence>
<dbReference type="AlphaFoldDB" id="A0A4R5EA44"/>
<accession>A0A4R5EA44</accession>
<keyword evidence="2" id="KW-1185">Reference proteome</keyword>
<dbReference type="InterPro" id="IPR038056">
    <property type="entry name" value="YjbR-like_sf"/>
</dbReference>
<protein>
    <submittedName>
        <fullName evidence="1">MmcQ/YjbR family DNA-binding protein</fullName>
    </submittedName>
</protein>
<reference evidence="1 2" key="1">
    <citation type="submission" date="2019-03" db="EMBL/GenBank/DDBJ databases">
        <title>Draft genome sequences of novel Actinobacteria.</title>
        <authorList>
            <person name="Sahin N."/>
            <person name="Ay H."/>
            <person name="Saygin H."/>
        </authorList>
    </citation>
    <scope>NUCLEOTIDE SEQUENCE [LARGE SCALE GENOMIC DNA]</scope>
    <source>
        <strain evidence="1 2">6K102</strain>
    </source>
</reference>
<dbReference type="Proteomes" id="UP000295136">
    <property type="component" value="Unassembled WGS sequence"/>
</dbReference>
<gene>
    <name evidence="1" type="ORF">E1295_42210</name>
</gene>
<organism evidence="1 2">
    <name type="scientific">Nonomuraea mesophila</name>
    <dbReference type="NCBI Taxonomy" id="2530382"/>
    <lineage>
        <taxon>Bacteria</taxon>
        <taxon>Bacillati</taxon>
        <taxon>Actinomycetota</taxon>
        <taxon>Actinomycetes</taxon>
        <taxon>Streptosporangiales</taxon>
        <taxon>Streptosporangiaceae</taxon>
        <taxon>Nonomuraea</taxon>
    </lineage>
</organism>
<dbReference type="SUPFAM" id="SSF142906">
    <property type="entry name" value="YjbR-like"/>
    <property type="match status" value="1"/>
</dbReference>
<proteinExistence type="predicted"/>
<dbReference type="GO" id="GO:0003677">
    <property type="term" value="F:DNA binding"/>
    <property type="evidence" value="ECO:0007669"/>
    <property type="project" value="UniProtKB-KW"/>
</dbReference>
<keyword evidence="1" id="KW-0238">DNA-binding</keyword>
<dbReference type="Pfam" id="PF04237">
    <property type="entry name" value="YjbR"/>
    <property type="match status" value="1"/>
</dbReference>
<dbReference type="EMBL" id="SMLD01000203">
    <property type="protein sequence ID" value="TDE28947.1"/>
    <property type="molecule type" value="Genomic_DNA"/>
</dbReference>
<dbReference type="InterPro" id="IPR058532">
    <property type="entry name" value="YjbR/MT2646/Rv2570-like"/>
</dbReference>
<evidence type="ECO:0000313" key="2">
    <source>
        <dbReference type="Proteomes" id="UP000295136"/>
    </source>
</evidence>
<name>A0A4R5EA44_9ACTN</name>
<dbReference type="Gene3D" id="3.90.1150.30">
    <property type="match status" value="1"/>
</dbReference>